<evidence type="ECO:0000259" key="2">
    <source>
        <dbReference type="Pfam" id="PF05707"/>
    </source>
</evidence>
<dbReference type="InterPro" id="IPR027417">
    <property type="entry name" value="P-loop_NTPase"/>
</dbReference>
<dbReference type="AlphaFoldDB" id="A0A2N7KIB6"/>
<keyword evidence="1" id="KW-0812">Transmembrane</keyword>
<feature type="transmembrane region" description="Helical" evidence="1">
    <location>
        <begin position="260"/>
        <end position="281"/>
    </location>
</feature>
<protein>
    <recommendedName>
        <fullName evidence="2">Zona occludens toxin N-terminal domain-containing protein</fullName>
    </recommendedName>
</protein>
<dbReference type="Gene3D" id="3.40.50.300">
    <property type="entry name" value="P-loop containing nucleotide triphosphate hydrolases"/>
    <property type="match status" value="1"/>
</dbReference>
<reference evidence="4" key="1">
    <citation type="submission" date="2016-07" db="EMBL/GenBank/DDBJ databases">
        <title>Nontailed viruses are major unrecognized killers of bacteria in the ocean.</title>
        <authorList>
            <person name="Kauffman K."/>
            <person name="Hussain F."/>
            <person name="Yang J."/>
            <person name="Arevalo P."/>
            <person name="Brown J."/>
            <person name="Cutler M."/>
            <person name="Kelly L."/>
            <person name="Polz M.F."/>
        </authorList>
    </citation>
    <scope>NUCLEOTIDE SEQUENCE [LARGE SCALE GENOMIC DNA]</scope>
    <source>
        <strain evidence="4">10N.261.46.F8</strain>
    </source>
</reference>
<evidence type="ECO:0000313" key="4">
    <source>
        <dbReference type="Proteomes" id="UP000235406"/>
    </source>
</evidence>
<dbReference type="EMBL" id="MCZK01000039">
    <property type="protein sequence ID" value="PMM75676.1"/>
    <property type="molecule type" value="Genomic_DNA"/>
</dbReference>
<evidence type="ECO:0000256" key="1">
    <source>
        <dbReference type="SAM" id="Phobius"/>
    </source>
</evidence>
<accession>A0A2N7KIB6</accession>
<dbReference type="InterPro" id="IPR008900">
    <property type="entry name" value="Zot_N"/>
</dbReference>
<dbReference type="RefSeq" id="WP_102434174.1">
    <property type="nucleotide sequence ID" value="NZ_CAWNVI010000039.1"/>
</dbReference>
<proteinExistence type="predicted"/>
<organism evidence="3 4">
    <name type="scientific">Vibrio lentus</name>
    <dbReference type="NCBI Taxonomy" id="136468"/>
    <lineage>
        <taxon>Bacteria</taxon>
        <taxon>Pseudomonadati</taxon>
        <taxon>Pseudomonadota</taxon>
        <taxon>Gammaproteobacteria</taxon>
        <taxon>Vibrionales</taxon>
        <taxon>Vibrionaceae</taxon>
        <taxon>Vibrio</taxon>
    </lineage>
</organism>
<sequence>MSCYFVYGTLGAGKGIFLARKMREYLARGSRVATNVDLFPNELCPNTAETISRVPSIFRLEDLDQLGRGCPQEEKQQLGGLFLDEGVFWLNSRDWNQKGRKELIQKLVMIRKLGWDIYIAVQDPESVDKQALNALGEHFICCTRLDHFRIPIFSTLYDFYKLLKTKGKQQSSSLLPHINRASYRRGKTKQGNKPYYTETYKPKDFFGKYDTNQIFEIDYEDLNGQQVDMRAPFTYLSGKTLNDWYPKQLDTRTKPKRSRLYLRLIALCFFISFPFYVWSLVLQAEPESNSNSNSNSKTSSQATPTTTQVVPHIPDYLQGVYISGHVMIIQSNGSVTYDYALHDRYHRSFDYVYFALKLTPASPCDAWLENYQGQKYKLSCQLKAFEVPKQDKNSLLTNLRTIGEFSD</sequence>
<name>A0A2N7KIB6_9VIBR</name>
<dbReference type="OrthoDB" id="6399054at2"/>
<keyword evidence="1" id="KW-1133">Transmembrane helix</keyword>
<keyword evidence="1" id="KW-0472">Membrane</keyword>
<evidence type="ECO:0000313" key="3">
    <source>
        <dbReference type="EMBL" id="PMM75676.1"/>
    </source>
</evidence>
<dbReference type="Pfam" id="PF05707">
    <property type="entry name" value="Zot"/>
    <property type="match status" value="1"/>
</dbReference>
<gene>
    <name evidence="3" type="ORF">BCT49_22910</name>
</gene>
<dbReference type="Proteomes" id="UP000235406">
    <property type="component" value="Unassembled WGS sequence"/>
</dbReference>
<feature type="domain" description="Zona occludens toxin N-terminal" evidence="2">
    <location>
        <begin position="3"/>
        <end position="156"/>
    </location>
</feature>
<comment type="caution">
    <text evidence="3">The sequence shown here is derived from an EMBL/GenBank/DDBJ whole genome shotgun (WGS) entry which is preliminary data.</text>
</comment>